<sequence length="737" mass="79045">MSQNPNDPNNQKKNNPLKDATSHFIKKKGMQASGKMAKMAGKAGRAAAKAAAKLLRAGVVKIVGAIVGAVGLPVALIMALIITVCVILASFVPFTDDESKTEEQVKKYMEISMALNVDWKEVVAFDMARYDNDLTGKDPHDAISYFLDIQYEEYTKKEVCEAGPNGPCEKKKKEMQKTKSESYSGPDVKKILGDTDFKKKIDEINASGSKKVTVSSHGLEKAMELAKFSESQKDRAREILAAGMLEGLYGHLAPTTGGFIGGMCVGNVSPGGEPVNLNAKVTGYLPKIKEMAEKHGVAQYVGILAAQMMQESGGAGNDPMQASEGHYGDMSPSCIGVKGNARVGCIKDPNISIEAGVQEFKDVLGQANGDIALALQSYNFGSGFISYALARGGYSEETAIEFSRSKNHLNPAGCSDPNNFRTKVNACYGDYTYVSKVLKYYKDLGCVADASGEWISDKGWKWPTKSGRITDTFDAVRGGKQHNAVDIGAMTAGKAGDPVWSMETGIVTNQTGNVNGGGLGVYVDHGNGIVSRYLHLSKILVAPGTMVTKGQIIGEMGGSNYDKDTGFLNMSGYAVHLDFQIRINDQPTDPMKFFKKNDDPGLSSGGSPTMANAKRQKVLEEAKKWVGQGKVSYVSGARNPAAGSADCSGFTQYVFKTSIGVQLGNWTGAQIGQGKQVPDIGRAQPGDLIFYENPNHVSIYLGNQKMIHIGDNKGVQITGLNYTARGQHMSQIRNVID</sequence>
<evidence type="ECO:0000313" key="9">
    <source>
        <dbReference type="Proteomes" id="UP000470409"/>
    </source>
</evidence>
<reference evidence="8 9" key="1">
    <citation type="submission" date="2019-10" db="EMBL/GenBank/DDBJ databases">
        <title>Bacillus from the desert of Cuatro Cinegas, Coahuila.</title>
        <authorList>
            <person name="Olmedo-Alvarez G."/>
            <person name="Saldana S."/>
            <person name="Barcelo D."/>
        </authorList>
    </citation>
    <scope>NUCLEOTIDE SEQUENCE [LARGE SCALE GENOMIC DNA]</scope>
    <source>
        <strain evidence="8 9">CH155b_5T</strain>
    </source>
</reference>
<proteinExistence type="inferred from homology"/>
<evidence type="ECO:0000256" key="1">
    <source>
        <dbReference type="ARBA" id="ARBA00007074"/>
    </source>
</evidence>
<evidence type="ECO:0000259" key="7">
    <source>
        <dbReference type="PROSITE" id="PS51935"/>
    </source>
</evidence>
<dbReference type="Gene3D" id="1.10.530.10">
    <property type="match status" value="1"/>
</dbReference>
<dbReference type="Gene3D" id="2.70.70.10">
    <property type="entry name" value="Glucose Permease (Domain IIA)"/>
    <property type="match status" value="1"/>
</dbReference>
<dbReference type="SUPFAM" id="SSF53955">
    <property type="entry name" value="Lysozyme-like"/>
    <property type="match status" value="1"/>
</dbReference>
<dbReference type="SUPFAM" id="SSF54001">
    <property type="entry name" value="Cysteine proteinases"/>
    <property type="match status" value="1"/>
</dbReference>
<dbReference type="InterPro" id="IPR023346">
    <property type="entry name" value="Lysozyme-like_dom_sf"/>
</dbReference>
<evidence type="ECO:0000256" key="6">
    <source>
        <dbReference type="SAM" id="Phobius"/>
    </source>
</evidence>
<dbReference type="InterPro" id="IPR038765">
    <property type="entry name" value="Papain-like_cys_pep_sf"/>
</dbReference>
<dbReference type="InterPro" id="IPR047194">
    <property type="entry name" value="CwlT-like_lysozyme"/>
</dbReference>
<dbReference type="Pfam" id="PF00877">
    <property type="entry name" value="NLPC_P60"/>
    <property type="match status" value="1"/>
</dbReference>
<dbReference type="GO" id="GO:0008234">
    <property type="term" value="F:cysteine-type peptidase activity"/>
    <property type="evidence" value="ECO:0007669"/>
    <property type="project" value="UniProtKB-KW"/>
</dbReference>
<keyword evidence="6" id="KW-0472">Membrane</keyword>
<dbReference type="Pfam" id="PF13702">
    <property type="entry name" value="Lysozyme_like"/>
    <property type="match status" value="1"/>
</dbReference>
<dbReference type="PANTHER" id="PTHR21666:SF270">
    <property type="entry name" value="MUREIN HYDROLASE ACTIVATOR ENVC"/>
    <property type="match status" value="1"/>
</dbReference>
<comment type="caution">
    <text evidence="8">The sequence shown here is derived from an EMBL/GenBank/DDBJ whole genome shotgun (WGS) entry which is preliminary data.</text>
</comment>
<dbReference type="SUPFAM" id="SSF51261">
    <property type="entry name" value="Duplicated hybrid motif"/>
    <property type="match status" value="1"/>
</dbReference>
<accession>A0A7V7S2N8</accession>
<dbReference type="PANTHER" id="PTHR21666">
    <property type="entry name" value="PEPTIDASE-RELATED"/>
    <property type="match status" value="1"/>
</dbReference>
<dbReference type="GO" id="GO:0004222">
    <property type="term" value="F:metalloendopeptidase activity"/>
    <property type="evidence" value="ECO:0007669"/>
    <property type="project" value="TreeGrafter"/>
</dbReference>
<dbReference type="Pfam" id="PF01551">
    <property type="entry name" value="Peptidase_M23"/>
    <property type="match status" value="1"/>
</dbReference>
<feature type="domain" description="NlpC/P60" evidence="7">
    <location>
        <begin position="612"/>
        <end position="736"/>
    </location>
</feature>
<keyword evidence="6" id="KW-1133">Transmembrane helix</keyword>
<comment type="similarity">
    <text evidence="1">Belongs to the peptidase C40 family.</text>
</comment>
<dbReference type="CDD" id="cd16891">
    <property type="entry name" value="CwlT-like"/>
    <property type="match status" value="1"/>
</dbReference>
<organism evidence="8 9">
    <name type="scientific">Bacillus luti</name>
    <dbReference type="NCBI Taxonomy" id="2026191"/>
    <lineage>
        <taxon>Bacteria</taxon>
        <taxon>Bacillati</taxon>
        <taxon>Bacillota</taxon>
        <taxon>Bacilli</taxon>
        <taxon>Bacillales</taxon>
        <taxon>Bacillaceae</taxon>
        <taxon>Bacillus</taxon>
        <taxon>Bacillus cereus group</taxon>
    </lineage>
</organism>
<keyword evidence="2" id="KW-0645">Protease</keyword>
<feature type="compositionally biased region" description="Basic and acidic residues" evidence="5">
    <location>
        <begin position="168"/>
        <end position="180"/>
    </location>
</feature>
<evidence type="ECO:0000256" key="4">
    <source>
        <dbReference type="ARBA" id="ARBA00022807"/>
    </source>
</evidence>
<dbReference type="InterPro" id="IPR000064">
    <property type="entry name" value="NLP_P60_dom"/>
</dbReference>
<protein>
    <submittedName>
        <fullName evidence="8">Peptidoglycan DD-metalloendopeptidase family protein</fullName>
    </submittedName>
</protein>
<evidence type="ECO:0000256" key="3">
    <source>
        <dbReference type="ARBA" id="ARBA00022801"/>
    </source>
</evidence>
<dbReference type="CDD" id="cd12797">
    <property type="entry name" value="M23_peptidase"/>
    <property type="match status" value="1"/>
</dbReference>
<keyword evidence="6" id="KW-0812">Transmembrane</keyword>
<evidence type="ECO:0000256" key="5">
    <source>
        <dbReference type="SAM" id="MobiDB-lite"/>
    </source>
</evidence>
<dbReference type="Proteomes" id="UP000470409">
    <property type="component" value="Unassembled WGS sequence"/>
</dbReference>
<dbReference type="PROSITE" id="PS51935">
    <property type="entry name" value="NLPC_P60"/>
    <property type="match status" value="1"/>
</dbReference>
<dbReference type="Gene3D" id="3.90.1720.10">
    <property type="entry name" value="endopeptidase domain like (from Nostoc punctiforme)"/>
    <property type="match status" value="1"/>
</dbReference>
<evidence type="ECO:0000313" key="8">
    <source>
        <dbReference type="EMBL" id="KAB2439791.1"/>
    </source>
</evidence>
<feature type="region of interest" description="Disordered" evidence="5">
    <location>
        <begin position="162"/>
        <end position="185"/>
    </location>
</feature>
<keyword evidence="3" id="KW-0378">Hydrolase</keyword>
<evidence type="ECO:0000256" key="2">
    <source>
        <dbReference type="ARBA" id="ARBA00022670"/>
    </source>
</evidence>
<dbReference type="InterPro" id="IPR050570">
    <property type="entry name" value="Cell_wall_metabolism_enzyme"/>
</dbReference>
<dbReference type="InterPro" id="IPR011055">
    <property type="entry name" value="Dup_hybrid_motif"/>
</dbReference>
<dbReference type="InterPro" id="IPR016047">
    <property type="entry name" value="M23ase_b-sheet_dom"/>
</dbReference>
<keyword evidence="4" id="KW-0788">Thiol protease</keyword>
<gene>
    <name evidence="8" type="ORF">F8163_27590</name>
</gene>
<dbReference type="RefSeq" id="WP_150158103.1">
    <property type="nucleotide sequence ID" value="NZ_WBPG01000031.1"/>
</dbReference>
<dbReference type="EMBL" id="WBPG01000031">
    <property type="protein sequence ID" value="KAB2439791.1"/>
    <property type="molecule type" value="Genomic_DNA"/>
</dbReference>
<name>A0A7V7S2N8_9BACI</name>
<dbReference type="GO" id="GO:0006508">
    <property type="term" value="P:proteolysis"/>
    <property type="evidence" value="ECO:0007669"/>
    <property type="project" value="UniProtKB-KW"/>
</dbReference>
<dbReference type="AlphaFoldDB" id="A0A7V7S2N8"/>
<feature type="transmembrane region" description="Helical" evidence="6">
    <location>
        <begin position="62"/>
        <end position="92"/>
    </location>
</feature>